<feature type="domain" description="ChrR-like cupin" evidence="1">
    <location>
        <begin position="52"/>
        <end position="142"/>
    </location>
</feature>
<evidence type="ECO:0000313" key="3">
    <source>
        <dbReference type="Proteomes" id="UP001057498"/>
    </source>
</evidence>
<reference evidence="2" key="1">
    <citation type="submission" date="2022-04" db="EMBL/GenBank/DDBJ databases">
        <title>Whole genome sequence of Sphaerotilus sp. FB-5.</title>
        <authorList>
            <person name="Takeda M."/>
            <person name="Narihara S."/>
            <person name="Akimoto M."/>
            <person name="Akimoto R."/>
            <person name="Nishiyashiki S."/>
            <person name="Murakami T."/>
        </authorList>
    </citation>
    <scope>NUCLEOTIDE SEQUENCE</scope>
    <source>
        <strain evidence="2">FB-5</strain>
    </source>
</reference>
<name>A0ABM7YPJ8_9BURK</name>
<dbReference type="SUPFAM" id="SSF51182">
    <property type="entry name" value="RmlC-like cupins"/>
    <property type="match status" value="1"/>
</dbReference>
<gene>
    <name evidence="2" type="ORF">CATMQ487_34170</name>
</gene>
<sequence length="155" mass="16640">MDPRTAPPALPAELCDMLHDAFSPDAPDPVADQRLKRRLLQTLARQATASHLTVPPTDEGWRAFAPGIQMKLLHHDGQAAAYLLRMAAGAVIPPHRHPQDEECVVIEGRLHIGSLQVPSGGFHLARRGALHESVQAPAGALIYLRGAAPDAAQLI</sequence>
<dbReference type="Gene3D" id="2.60.120.10">
    <property type="entry name" value="Jelly Rolls"/>
    <property type="match status" value="1"/>
</dbReference>
<keyword evidence="3" id="KW-1185">Reference proteome</keyword>
<dbReference type="EMBL" id="AP025730">
    <property type="protein sequence ID" value="BDI06447.1"/>
    <property type="molecule type" value="Genomic_DNA"/>
</dbReference>
<dbReference type="InterPro" id="IPR011051">
    <property type="entry name" value="RmlC_Cupin_sf"/>
</dbReference>
<accession>A0ABM7YPJ8</accession>
<proteinExistence type="predicted"/>
<organism evidence="2 3">
    <name type="scientific">Sphaerotilus microaerophilus</name>
    <dbReference type="NCBI Taxonomy" id="2914710"/>
    <lineage>
        <taxon>Bacteria</taxon>
        <taxon>Pseudomonadati</taxon>
        <taxon>Pseudomonadota</taxon>
        <taxon>Betaproteobacteria</taxon>
        <taxon>Burkholderiales</taxon>
        <taxon>Sphaerotilaceae</taxon>
        <taxon>Sphaerotilus</taxon>
    </lineage>
</organism>
<dbReference type="Pfam" id="PF12973">
    <property type="entry name" value="Cupin_7"/>
    <property type="match status" value="1"/>
</dbReference>
<dbReference type="Proteomes" id="UP001057498">
    <property type="component" value="Chromosome"/>
</dbReference>
<dbReference type="RefSeq" id="WP_251969715.1">
    <property type="nucleotide sequence ID" value="NZ_AP025730.1"/>
</dbReference>
<dbReference type="InterPro" id="IPR025979">
    <property type="entry name" value="ChrR-like_cupin_dom"/>
</dbReference>
<protein>
    <recommendedName>
        <fullName evidence="1">ChrR-like cupin domain-containing protein</fullName>
    </recommendedName>
</protein>
<evidence type="ECO:0000259" key="1">
    <source>
        <dbReference type="Pfam" id="PF12973"/>
    </source>
</evidence>
<dbReference type="InterPro" id="IPR014710">
    <property type="entry name" value="RmlC-like_jellyroll"/>
</dbReference>
<evidence type="ECO:0000313" key="2">
    <source>
        <dbReference type="EMBL" id="BDI06447.1"/>
    </source>
</evidence>